<dbReference type="GO" id="GO:0016559">
    <property type="term" value="P:peroxisome fission"/>
    <property type="evidence" value="ECO:0007669"/>
    <property type="project" value="TreeGrafter"/>
</dbReference>
<dbReference type="EMBL" id="KB908482">
    <property type="protein sequence ID" value="EOA90891.1"/>
    <property type="molecule type" value="Genomic_DNA"/>
</dbReference>
<evidence type="ECO:0000256" key="2">
    <source>
        <dbReference type="ARBA" id="ARBA00023134"/>
    </source>
</evidence>
<dbReference type="SMART" id="SM00053">
    <property type="entry name" value="DYNc"/>
    <property type="match status" value="1"/>
</dbReference>
<dbReference type="OrthoDB" id="415706at2759"/>
<dbReference type="PROSITE" id="PS51718">
    <property type="entry name" value="G_DYNAMIN_2"/>
    <property type="match status" value="1"/>
</dbReference>
<protein>
    <submittedName>
        <fullName evidence="6">Uncharacterized protein</fullName>
    </submittedName>
</protein>
<evidence type="ECO:0000256" key="1">
    <source>
        <dbReference type="ARBA" id="ARBA00022741"/>
    </source>
</evidence>
<dbReference type="GO" id="GO:0000266">
    <property type="term" value="P:mitochondrial fission"/>
    <property type="evidence" value="ECO:0007669"/>
    <property type="project" value="TreeGrafter"/>
</dbReference>
<dbReference type="PANTHER" id="PTHR11566">
    <property type="entry name" value="DYNAMIN"/>
    <property type="match status" value="1"/>
</dbReference>
<reference evidence="6 7" key="1">
    <citation type="journal article" date="2012" name="PLoS Pathog.">
        <title>Diverse lifestyles and strategies of plant pathogenesis encoded in the genomes of eighteen Dothideomycetes fungi.</title>
        <authorList>
            <person name="Ohm R.A."/>
            <person name="Feau N."/>
            <person name="Henrissat B."/>
            <person name="Schoch C.L."/>
            <person name="Horwitz B.A."/>
            <person name="Barry K.W."/>
            <person name="Condon B.J."/>
            <person name="Copeland A.C."/>
            <person name="Dhillon B."/>
            <person name="Glaser F."/>
            <person name="Hesse C.N."/>
            <person name="Kosti I."/>
            <person name="LaButti K."/>
            <person name="Lindquist E.A."/>
            <person name="Lucas S."/>
            <person name="Salamov A.A."/>
            <person name="Bradshaw R.E."/>
            <person name="Ciuffetti L."/>
            <person name="Hamelin R.C."/>
            <person name="Kema G.H.J."/>
            <person name="Lawrence C."/>
            <person name="Scott J.A."/>
            <person name="Spatafora J.W."/>
            <person name="Turgeon B.G."/>
            <person name="de Wit P.J.G.M."/>
            <person name="Zhong S."/>
            <person name="Goodwin S.B."/>
            <person name="Grigoriev I.V."/>
        </authorList>
    </citation>
    <scope>NUCLEOTIDE SEQUENCE [LARGE SCALE GENOMIC DNA]</scope>
    <source>
        <strain evidence="7">28A</strain>
    </source>
</reference>
<dbReference type="InterPro" id="IPR000375">
    <property type="entry name" value="Dynamin_stalk"/>
</dbReference>
<dbReference type="GO" id="GO:0006897">
    <property type="term" value="P:endocytosis"/>
    <property type="evidence" value="ECO:0007669"/>
    <property type="project" value="TreeGrafter"/>
</dbReference>
<evidence type="ECO:0000256" key="3">
    <source>
        <dbReference type="SAM" id="MobiDB-lite"/>
    </source>
</evidence>
<keyword evidence="1" id="KW-0547">Nucleotide-binding</keyword>
<dbReference type="GO" id="GO:0005525">
    <property type="term" value="F:GTP binding"/>
    <property type="evidence" value="ECO:0007669"/>
    <property type="project" value="InterPro"/>
</dbReference>
<dbReference type="InterPro" id="IPR045063">
    <property type="entry name" value="Dynamin_N"/>
</dbReference>
<feature type="domain" description="GED" evidence="4">
    <location>
        <begin position="660"/>
        <end position="752"/>
    </location>
</feature>
<organism evidence="6 7">
    <name type="scientific">Exserohilum turcicum (strain 28A)</name>
    <name type="common">Northern leaf blight fungus</name>
    <name type="synonym">Setosphaeria turcica</name>
    <dbReference type="NCBI Taxonomy" id="671987"/>
    <lineage>
        <taxon>Eukaryota</taxon>
        <taxon>Fungi</taxon>
        <taxon>Dikarya</taxon>
        <taxon>Ascomycota</taxon>
        <taxon>Pezizomycotina</taxon>
        <taxon>Dothideomycetes</taxon>
        <taxon>Pleosporomycetidae</taxon>
        <taxon>Pleosporales</taxon>
        <taxon>Pleosporineae</taxon>
        <taxon>Pleosporaceae</taxon>
        <taxon>Exserohilum</taxon>
    </lineage>
</organism>
<dbReference type="FunFam" id="3.40.50.300:FF:001425">
    <property type="entry name" value="Dynamin GTPase, putative"/>
    <property type="match status" value="1"/>
</dbReference>
<dbReference type="InterPro" id="IPR022812">
    <property type="entry name" value="Dynamin"/>
</dbReference>
<gene>
    <name evidence="6" type="ORF">SETTUDRAFT_101928</name>
</gene>
<dbReference type="InterPro" id="IPR027417">
    <property type="entry name" value="P-loop_NTPase"/>
</dbReference>
<dbReference type="Gene3D" id="1.20.120.1240">
    <property type="entry name" value="Dynamin, middle domain"/>
    <property type="match status" value="1"/>
</dbReference>
<dbReference type="InterPro" id="IPR020850">
    <property type="entry name" value="GED_dom"/>
</dbReference>
<dbReference type="GeneID" id="19394894"/>
<evidence type="ECO:0000259" key="5">
    <source>
        <dbReference type="PROSITE" id="PS51718"/>
    </source>
</evidence>
<feature type="region of interest" description="Disordered" evidence="3">
    <location>
        <begin position="1"/>
        <end position="21"/>
    </location>
</feature>
<keyword evidence="7" id="KW-1185">Reference proteome</keyword>
<dbReference type="Gene3D" id="3.40.50.300">
    <property type="entry name" value="P-loop containing nucleotide triphosphate hydrolases"/>
    <property type="match status" value="1"/>
</dbReference>
<dbReference type="STRING" id="671987.R0J299"/>
<dbReference type="Proteomes" id="UP000016935">
    <property type="component" value="Unassembled WGS sequence"/>
</dbReference>
<evidence type="ECO:0000259" key="4">
    <source>
        <dbReference type="PROSITE" id="PS51388"/>
    </source>
</evidence>
<feature type="domain" description="Dynamin-type G" evidence="5">
    <location>
        <begin position="56"/>
        <end position="344"/>
    </location>
</feature>
<dbReference type="GO" id="GO:0003924">
    <property type="term" value="F:GTPase activity"/>
    <property type="evidence" value="ECO:0007669"/>
    <property type="project" value="InterPro"/>
</dbReference>
<dbReference type="PANTHER" id="PTHR11566:SF66">
    <property type="entry name" value="INTERFERON-INDUCED GTP-BINDING PROTEIN MX"/>
    <property type="match status" value="1"/>
</dbReference>
<dbReference type="InterPro" id="IPR001401">
    <property type="entry name" value="Dynamin_GTPase"/>
</dbReference>
<dbReference type="Pfam" id="PF01031">
    <property type="entry name" value="Dynamin_M"/>
    <property type="match status" value="1"/>
</dbReference>
<dbReference type="GO" id="GO:0005874">
    <property type="term" value="C:microtubule"/>
    <property type="evidence" value="ECO:0007669"/>
    <property type="project" value="TreeGrafter"/>
</dbReference>
<dbReference type="PROSITE" id="PS51388">
    <property type="entry name" value="GED"/>
    <property type="match status" value="1"/>
</dbReference>
<reference evidence="6 7" key="2">
    <citation type="journal article" date="2013" name="PLoS Genet.">
        <title>Comparative genome structure, secondary metabolite, and effector coding capacity across Cochliobolus pathogens.</title>
        <authorList>
            <person name="Condon B.J."/>
            <person name="Leng Y."/>
            <person name="Wu D."/>
            <person name="Bushley K.E."/>
            <person name="Ohm R.A."/>
            <person name="Otillar R."/>
            <person name="Martin J."/>
            <person name="Schackwitz W."/>
            <person name="Grimwood J."/>
            <person name="MohdZainudin N."/>
            <person name="Xue C."/>
            <person name="Wang R."/>
            <person name="Manning V.A."/>
            <person name="Dhillon B."/>
            <person name="Tu Z.J."/>
            <person name="Steffenson B.J."/>
            <person name="Salamov A."/>
            <person name="Sun H."/>
            <person name="Lowry S."/>
            <person name="LaButti K."/>
            <person name="Han J."/>
            <person name="Copeland A."/>
            <person name="Lindquist E."/>
            <person name="Barry K."/>
            <person name="Schmutz J."/>
            <person name="Baker S.E."/>
            <person name="Ciuffetti L.M."/>
            <person name="Grigoriev I.V."/>
            <person name="Zhong S."/>
            <person name="Turgeon B.G."/>
        </authorList>
    </citation>
    <scope>NUCLEOTIDE SEQUENCE [LARGE SCALE GENOMIC DNA]</scope>
    <source>
        <strain evidence="7">28A</strain>
    </source>
</reference>
<dbReference type="GO" id="GO:0048312">
    <property type="term" value="P:intracellular distribution of mitochondria"/>
    <property type="evidence" value="ECO:0007669"/>
    <property type="project" value="TreeGrafter"/>
</dbReference>
<evidence type="ECO:0000313" key="6">
    <source>
        <dbReference type="EMBL" id="EOA90891.1"/>
    </source>
</evidence>
<sequence>MSDTSSDYESASTPVAPIHVDPDAVTTSSLQALQSSDQRKVMDIVDKLRRTGLSGIVELPQLIVCGDQSSGKSSVLEAITEIPFPRKENLCTRFATEIILRRSTTSTSTVTITLDKLRPKNEQIKLKEFTKSISDFDELPDVIEEATIAMGLGAVGGINSRAFSRDVLSIEITGPNRPQLTLVDLPGLIHATNKAQTETDKELILDLVTQYMKNPRTIILAVVSAKNDFANQIILDHCRKVDEQGRRTLGIITKPDYLREGTENELSWIELAQNKDIYLERGWHMLKNRADDQMGFSFEQRNEDETRFFSKGRYAELPRECVGIVSLRQRLSKVLLSHLTKELPSLKEEMVGRLETTIEEIEQLGEKRNTSHEQRIVLMKISMKVNSVLKSATKGYYDSPFFGSINTDAAVDSSENIRRFRAVIQHLNMGFEKDMRLRGHKFFFEAGPGDEEKETKEALKAQEELEEELKRDKYGLTKGLPVPKKLTRDEAVEWVKKLLERSRGYELPGTFQPLLISQLFWEQSEPWEELASLHITKVAQACEEFVDIVLEDTTPVEFRHRLAALSVDAALRKSLADAKAELRKLLSDKARHPSTYNQHFTTRIQKMRMRKHQAMTGSASEASTTTVKDQSGTACTYIEIDKLAAQMDMLMEFDMDVFASKEALDTQHAYYQDEMKYFVNAITKAVIERHLVEPLPDVILSPLVVTEMSDKEVEYVAAEPPETTQQRGHLEARRAMLEKGLATFREAMGELRR</sequence>
<dbReference type="SUPFAM" id="SSF52540">
    <property type="entry name" value="P-loop containing nucleoside triphosphate hydrolases"/>
    <property type="match status" value="1"/>
</dbReference>
<dbReference type="GO" id="GO:0008017">
    <property type="term" value="F:microtubule binding"/>
    <property type="evidence" value="ECO:0007669"/>
    <property type="project" value="TreeGrafter"/>
</dbReference>
<feature type="compositionally biased region" description="Polar residues" evidence="3">
    <location>
        <begin position="1"/>
        <end position="13"/>
    </location>
</feature>
<dbReference type="AlphaFoldDB" id="R0J299"/>
<dbReference type="GO" id="GO:0016020">
    <property type="term" value="C:membrane"/>
    <property type="evidence" value="ECO:0007669"/>
    <property type="project" value="TreeGrafter"/>
</dbReference>
<evidence type="ECO:0000313" key="7">
    <source>
        <dbReference type="Proteomes" id="UP000016935"/>
    </source>
</evidence>
<dbReference type="InterPro" id="IPR030381">
    <property type="entry name" value="G_DYNAMIN_dom"/>
</dbReference>
<dbReference type="CDD" id="cd08771">
    <property type="entry name" value="DLP_1"/>
    <property type="match status" value="1"/>
</dbReference>
<accession>R0J299</accession>
<name>R0J299_EXST2</name>
<dbReference type="Pfam" id="PF00350">
    <property type="entry name" value="Dynamin_N"/>
    <property type="match status" value="1"/>
</dbReference>
<dbReference type="eggNOG" id="KOG0446">
    <property type="taxonomic scope" value="Eukaryota"/>
</dbReference>
<proteinExistence type="predicted"/>
<dbReference type="PRINTS" id="PR00195">
    <property type="entry name" value="DYNAMIN"/>
</dbReference>
<dbReference type="HOGENOM" id="CLU_008964_7_1_1"/>
<dbReference type="GO" id="GO:0005739">
    <property type="term" value="C:mitochondrion"/>
    <property type="evidence" value="ECO:0007669"/>
    <property type="project" value="TreeGrafter"/>
</dbReference>
<dbReference type="RefSeq" id="XP_008021599.1">
    <property type="nucleotide sequence ID" value="XM_008023408.1"/>
</dbReference>
<keyword evidence="2" id="KW-0342">GTP-binding</keyword>